<proteinExistence type="predicted"/>
<dbReference type="SUPFAM" id="SSF49854">
    <property type="entry name" value="Spermadhesin, CUB domain"/>
    <property type="match status" value="1"/>
</dbReference>
<feature type="domain" description="CUB" evidence="5">
    <location>
        <begin position="1324"/>
        <end position="1473"/>
    </location>
</feature>
<dbReference type="InterPro" id="IPR035914">
    <property type="entry name" value="Sperma_CUB_dom_sf"/>
</dbReference>
<protein>
    <recommendedName>
        <fullName evidence="5">CUB domain-containing protein</fullName>
    </recommendedName>
</protein>
<dbReference type="Pfam" id="PF00431">
    <property type="entry name" value="CUB"/>
    <property type="match status" value="1"/>
</dbReference>
<feature type="chain" id="PRO_5041693751" description="CUB domain-containing protein" evidence="4">
    <location>
        <begin position="26"/>
        <end position="1528"/>
    </location>
</feature>
<feature type="region of interest" description="Disordered" evidence="3">
    <location>
        <begin position="697"/>
        <end position="725"/>
    </location>
</feature>
<name>A0AA88IFA8_ARTSF</name>
<comment type="caution">
    <text evidence="6">The sequence shown here is derived from an EMBL/GenBank/DDBJ whole genome shotgun (WGS) entry which is preliminary data.</text>
</comment>
<dbReference type="EMBL" id="JAVRJZ010000001">
    <property type="protein sequence ID" value="KAK2727625.1"/>
    <property type="molecule type" value="Genomic_DNA"/>
</dbReference>
<reference evidence="6" key="1">
    <citation type="submission" date="2023-07" db="EMBL/GenBank/DDBJ databases">
        <title>Chromosome-level genome assembly of Artemia franciscana.</title>
        <authorList>
            <person name="Jo E."/>
        </authorList>
    </citation>
    <scope>NUCLEOTIDE SEQUENCE</scope>
    <source>
        <tissue evidence="6">Whole body</tissue>
    </source>
</reference>
<comment type="caution">
    <text evidence="2">Lacks conserved residue(s) required for the propagation of feature annotation.</text>
</comment>
<sequence length="1528" mass="170693">MTFFMMCRLYLCLIFALCAQNLVRPVELSLDAEDDIHPSIRDPETLQKESLDESRRLSRAEKNEIISHIMGLLGKLRRSSSEQMKLLKRNHEENTQLGNLSVNPIKKLRDGYYRFVNGIVTFVPYSQREMGTEINPNKTKLNKTLSENSTSKLDKRNNLPGNTEWSQARKPELELKSSGNSGVTLDMLHKDTNSNKNVEEIVYHFNETVKEPKIESESDLDIPKQKHSKTIVREQVNNEESSDHILTAIMSDITESSDAETGEAGYIEYKKISKDTKENKIKVREDDTSNTDMDTQSMDERQNADKNYLVISKDAYQVLYSEFNDQGPQNRAETEEDENLNGSYPAEKPNLPKLTRRIGETFSKAPLTLEKQSFIDLNPKRKAPSLKLSGIGVPVLKSSDSLPNSYTFQPNTNWKLNNIQISNEQDSFPRVNLGNGTVLLPIKLSDDFVLYSRSIVNPQNFHRRRPAAQMEGEEILLGEMESLFPGFEKAIKSNFTQVIVQNIFIGNHQNDTNRIQHVVATTQYDPLSSYNIQNHNDEYDYFYDDYAQDVKMPTSSSHGQTSESVDTHVQESLVAMAAQLGYTHNGALPPEKIFLSVSEQGLSTEAPPSTVKIKPSTRRMQDSTKPPVVHSSENLKNNQTAQDTNATFYSTHSYIEDMPQKNSINVVSISDKVNGQAFSGSVTKPSLDLLAEIPETPDSSSIASTASTSHNASDATSTSSSTSEETIFASRFNNTTLLVVNDISTHQTISETTSVQPYDIISTVKLTSLLPKKNVMLMKFMSPNMFKYMSSSLKGKSSISPGKLSTVTVSTTPLGTPIASEVFSTFTEDKLPLSTFPTTVNSINPTQSKAITTDETASKESVKSTVLTFPTLDALKEAHEVTTDTTQLDIPTQQNILSKSIAHILEVITEAVTPTALMVANDPYIPVSALPKIQDNKSSNAPFPSTKQSIASKWMLMGPQRRPFTAVPNLKQVTLPWYMTMYTTKKASTPKQIATKTPVKIPSKTTILPAFVTSEIFKGGIQPSQVQVSSTVTSSVVTISSTLSTTPSISKSFNSILKEVPTPGLKPYMRMPGGMILHSNKKRIPVNLLSLSPVNISLDTGSMPTRVSGFLGPYFVTDNPKNRPTPVGSQEETSLNEPLPYGSDLITEASLNNSHFTYSDGDLVLSWEEDDKEQRPLNFPIEPKLSCQKTTKERKVSFVSPKYPEPNEEKGSCTLRIFIEKNSVCQLRIDFYDVRMLLPRQGFCLDQYLHISGSVKPNGIEKLCGRNPDQHIYIELEESKEDGLPRHVDLTVVTVPSGYLYRYGMLVRQIECFKKSHLEAPAGCAQYFTEGRGVLKSFNFDGGQYYNNQAYRICIKSGKNACAIAFRSNDAGFGIQKLNSRRIPATHAGVGAKVCNRDYIWLPDGVPDFLPGTPSQDRYCGGVLSPFHGDSSSRPVLSMIKNSVITLEFRTGLPRKFNANHHGPGFKLAYVQLSLCDQSSSPIFRRNREREETMQERVLNKTYSYRKPVVSDERLSNSQYYSDYYDYF</sequence>
<evidence type="ECO:0000259" key="5">
    <source>
        <dbReference type="PROSITE" id="PS01180"/>
    </source>
</evidence>
<dbReference type="InterPro" id="IPR058698">
    <property type="entry name" value="CUB_metazoa"/>
</dbReference>
<feature type="region of interest" description="Disordered" evidence="3">
    <location>
        <begin position="604"/>
        <end position="643"/>
    </location>
</feature>
<keyword evidence="1" id="KW-1015">Disulfide bond</keyword>
<evidence type="ECO:0000256" key="4">
    <source>
        <dbReference type="SAM" id="SignalP"/>
    </source>
</evidence>
<dbReference type="Pfam" id="PF26080">
    <property type="entry name" value="CUB_animal"/>
    <property type="match status" value="1"/>
</dbReference>
<feature type="region of interest" description="Disordered" evidence="3">
    <location>
        <begin position="134"/>
        <end position="168"/>
    </location>
</feature>
<evidence type="ECO:0000256" key="3">
    <source>
        <dbReference type="SAM" id="MobiDB-lite"/>
    </source>
</evidence>
<gene>
    <name evidence="6" type="ORF">QYM36_008196</name>
</gene>
<dbReference type="PANTHER" id="PTHR33236">
    <property type="entry name" value="INTRAFLAGELLAR TRANSPORT PROTEIN 122 FAMILY PROTEIN-RELATED"/>
    <property type="match status" value="1"/>
</dbReference>
<evidence type="ECO:0000313" key="6">
    <source>
        <dbReference type="EMBL" id="KAK2727625.1"/>
    </source>
</evidence>
<feature type="domain" description="CUB" evidence="5">
    <location>
        <begin position="1187"/>
        <end position="1306"/>
    </location>
</feature>
<dbReference type="PANTHER" id="PTHR33236:SF5">
    <property type="entry name" value="CUB DOMAIN-CONTAINING PROTEIN"/>
    <property type="match status" value="1"/>
</dbReference>
<evidence type="ECO:0000256" key="2">
    <source>
        <dbReference type="PROSITE-ProRule" id="PRU00059"/>
    </source>
</evidence>
<feature type="compositionally biased region" description="Polar residues" evidence="3">
    <location>
        <begin position="631"/>
        <end position="643"/>
    </location>
</feature>
<dbReference type="InterPro" id="IPR000859">
    <property type="entry name" value="CUB_dom"/>
</dbReference>
<evidence type="ECO:0000313" key="7">
    <source>
        <dbReference type="Proteomes" id="UP001187531"/>
    </source>
</evidence>
<feature type="compositionally biased region" description="Low complexity" evidence="3">
    <location>
        <begin position="699"/>
        <end position="725"/>
    </location>
</feature>
<dbReference type="Gene3D" id="2.60.120.290">
    <property type="entry name" value="Spermadhesin, CUB domain"/>
    <property type="match status" value="2"/>
</dbReference>
<feature type="compositionally biased region" description="Polar residues" evidence="3">
    <location>
        <begin position="134"/>
        <end position="151"/>
    </location>
</feature>
<keyword evidence="7" id="KW-1185">Reference proteome</keyword>
<organism evidence="6 7">
    <name type="scientific">Artemia franciscana</name>
    <name type="common">Brine shrimp</name>
    <name type="synonym">Artemia sanfranciscana</name>
    <dbReference type="NCBI Taxonomy" id="6661"/>
    <lineage>
        <taxon>Eukaryota</taxon>
        <taxon>Metazoa</taxon>
        <taxon>Ecdysozoa</taxon>
        <taxon>Arthropoda</taxon>
        <taxon>Crustacea</taxon>
        <taxon>Branchiopoda</taxon>
        <taxon>Anostraca</taxon>
        <taxon>Artemiidae</taxon>
        <taxon>Artemia</taxon>
    </lineage>
</organism>
<feature type="region of interest" description="Disordered" evidence="3">
    <location>
        <begin position="324"/>
        <end position="351"/>
    </location>
</feature>
<feature type="signal peptide" evidence="4">
    <location>
        <begin position="1"/>
        <end position="25"/>
    </location>
</feature>
<dbReference type="Proteomes" id="UP001187531">
    <property type="component" value="Unassembled WGS sequence"/>
</dbReference>
<evidence type="ECO:0000256" key="1">
    <source>
        <dbReference type="ARBA" id="ARBA00023157"/>
    </source>
</evidence>
<accession>A0AA88IFA8</accession>
<dbReference type="PROSITE" id="PS01180">
    <property type="entry name" value="CUB"/>
    <property type="match status" value="2"/>
</dbReference>
<keyword evidence="4" id="KW-0732">Signal</keyword>